<gene>
    <name evidence="2" type="ORF">E6C60_2041</name>
</gene>
<reference evidence="2 3" key="1">
    <citation type="submission" date="2019-05" db="EMBL/GenBank/DDBJ databases">
        <authorList>
            <person name="Chen C."/>
        </authorList>
    </citation>
    <scope>NUCLEOTIDE SEQUENCE [LARGE SCALE GENOMIC DNA]</scope>
    <source>
        <strain evidence="2 3">HB172198</strain>
    </source>
</reference>
<evidence type="ECO:0000313" key="3">
    <source>
        <dbReference type="Proteomes" id="UP000300879"/>
    </source>
</evidence>
<dbReference type="PANTHER" id="PTHR15020:SF50">
    <property type="entry name" value="UPF0659 PROTEIN YMR090W"/>
    <property type="match status" value="1"/>
</dbReference>
<feature type="domain" description="NAD(P)-binding" evidence="1">
    <location>
        <begin position="7"/>
        <end position="191"/>
    </location>
</feature>
<keyword evidence="3" id="KW-1185">Reference proteome</keyword>
<dbReference type="CDD" id="cd05243">
    <property type="entry name" value="SDR_a5"/>
    <property type="match status" value="1"/>
</dbReference>
<dbReference type="PANTHER" id="PTHR15020">
    <property type="entry name" value="FLAVIN REDUCTASE-RELATED"/>
    <property type="match status" value="1"/>
</dbReference>
<dbReference type="KEGG" id="palo:E6C60_2041"/>
<dbReference type="OrthoDB" id="9803892at2"/>
<dbReference type="Gene3D" id="3.40.50.720">
    <property type="entry name" value="NAD(P)-binding Rossmann-like Domain"/>
    <property type="match status" value="1"/>
</dbReference>
<dbReference type="InterPro" id="IPR016040">
    <property type="entry name" value="NAD(P)-bd_dom"/>
</dbReference>
<accession>A0A4P8XJF3</accession>
<dbReference type="SUPFAM" id="SSF51735">
    <property type="entry name" value="NAD(P)-binding Rossmann-fold domains"/>
    <property type="match status" value="1"/>
</dbReference>
<dbReference type="RefSeq" id="WP_138225740.1">
    <property type="nucleotide sequence ID" value="NZ_CP040396.1"/>
</dbReference>
<name>A0A4P8XJF3_9BACL</name>
<dbReference type="Proteomes" id="UP000300879">
    <property type="component" value="Chromosome"/>
</dbReference>
<evidence type="ECO:0000259" key="1">
    <source>
        <dbReference type="Pfam" id="PF13460"/>
    </source>
</evidence>
<evidence type="ECO:0000313" key="2">
    <source>
        <dbReference type="EMBL" id="QCT02756.1"/>
    </source>
</evidence>
<dbReference type="InterPro" id="IPR036291">
    <property type="entry name" value="NAD(P)-bd_dom_sf"/>
</dbReference>
<dbReference type="Pfam" id="PF13460">
    <property type="entry name" value="NAD_binding_10"/>
    <property type="match status" value="1"/>
</dbReference>
<dbReference type="AlphaFoldDB" id="A0A4P8XJF3"/>
<sequence length="214" mass="22443">MKTAVFGANGQIGRIFTDLWIREQHGEVRALIRSSDQAGYFEELGADPVLLNLEDDVNTLAKALEGCEAVVFAAGSGGDTGADMTLLIDLDGAVKASEAALKAGIDRFVLVSAMGAGERERWSDSIKPYYVAKHYADQAVESSGLSYTILRPGALTNDEGSGNIEAGPSLEPGSIPRADVAAAIVTALLEPNTQGKSFELIEGSTPISEALSKL</sequence>
<protein>
    <submittedName>
        <fullName evidence="2">Dihydrodipicolinate reductase</fullName>
    </submittedName>
</protein>
<dbReference type="EMBL" id="CP040396">
    <property type="protein sequence ID" value="QCT02756.1"/>
    <property type="molecule type" value="Genomic_DNA"/>
</dbReference>
<proteinExistence type="predicted"/>
<organism evidence="2 3">
    <name type="scientific">Paenibacillus algicola</name>
    <dbReference type="NCBI Taxonomy" id="2565926"/>
    <lineage>
        <taxon>Bacteria</taxon>
        <taxon>Bacillati</taxon>
        <taxon>Bacillota</taxon>
        <taxon>Bacilli</taxon>
        <taxon>Bacillales</taxon>
        <taxon>Paenibacillaceae</taxon>
        <taxon>Paenibacillus</taxon>
    </lineage>
</organism>